<proteinExistence type="predicted"/>
<feature type="transmembrane region" description="Helical" evidence="7">
    <location>
        <begin position="505"/>
        <end position="533"/>
    </location>
</feature>
<name>A0ABW8PTA3_9GAMM</name>
<reference evidence="9 10" key="1">
    <citation type="submission" date="2024-02" db="EMBL/GenBank/DDBJ databases">
        <title>Marinospirillum sp. MEB 164 isolated from Lonar lake sediment.</title>
        <authorList>
            <person name="Joshi A."/>
            <person name="Thite S."/>
        </authorList>
    </citation>
    <scope>NUCLEOTIDE SEQUENCE [LARGE SCALE GENOMIC DNA]</scope>
    <source>
        <strain evidence="9 10">MEB164</strain>
    </source>
</reference>
<keyword evidence="2" id="KW-0813">Transport</keyword>
<protein>
    <submittedName>
        <fullName evidence="9">SLC13 family permease</fullName>
    </submittedName>
</protein>
<dbReference type="PROSITE" id="PS01271">
    <property type="entry name" value="NA_SULFATE"/>
    <property type="match status" value="1"/>
</dbReference>
<evidence type="ECO:0000259" key="8">
    <source>
        <dbReference type="PROSITE" id="PS51202"/>
    </source>
</evidence>
<keyword evidence="5 7" id="KW-1133">Transmembrane helix</keyword>
<evidence type="ECO:0000313" key="9">
    <source>
        <dbReference type="EMBL" id="MFK7159525.1"/>
    </source>
</evidence>
<evidence type="ECO:0000256" key="1">
    <source>
        <dbReference type="ARBA" id="ARBA00004141"/>
    </source>
</evidence>
<feature type="transmembrane region" description="Helical" evidence="7">
    <location>
        <begin position="585"/>
        <end position="605"/>
    </location>
</feature>
<evidence type="ECO:0000256" key="6">
    <source>
        <dbReference type="ARBA" id="ARBA00023136"/>
    </source>
</evidence>
<gene>
    <name evidence="9" type="ORF">V6U78_00550</name>
</gene>
<feature type="transmembrane region" description="Helical" evidence="7">
    <location>
        <begin position="5"/>
        <end position="22"/>
    </location>
</feature>
<dbReference type="Gene3D" id="3.30.70.1450">
    <property type="entry name" value="Regulator of K+ conductance, C-terminal domain"/>
    <property type="match status" value="2"/>
</dbReference>
<dbReference type="InterPro" id="IPR036721">
    <property type="entry name" value="RCK_C_sf"/>
</dbReference>
<dbReference type="Pfam" id="PF02080">
    <property type="entry name" value="TrkA_C"/>
    <property type="match status" value="2"/>
</dbReference>
<dbReference type="InterPro" id="IPR006037">
    <property type="entry name" value="RCK_C"/>
</dbReference>
<dbReference type="InterPro" id="IPR004680">
    <property type="entry name" value="Cit_transptr-like_dom"/>
</dbReference>
<sequence>MNTDLLITLGLLLTCIVMFSLNKPRMDMVGLLALIALPLSGVLTLEEALGGFSEASVLMIAGLFVIGEGLVRTGVAYHLGDWLVKAAGASEIRLLVLLMLAVNLLGSVMSSTGIVAIFIPVVLGIAQRLQLPTSRLMMPLAFAALISGMMTLVATPPNLIVHAELMRQGFEGFHFFAFAPVGVLVLLMAILYMLVARRWLQPHESVQPSGVEVSLDDLAKRYQLSHRERRLRVLPGSPLANKPLNLLSLRQEHGINIIAIERRHHLRQQLLMASPSTLLHENDLLLVDLADPQLSNPSQFEQLGLLPLHLNNSYYAEHQHELGLAEVALLPESSLPGRSILELGFRSRHRLNVVGLRRHGEPLPGIFVEEKLKPSDTLLVAGSWKAIQQLSRSRDYIVLGLPREAASEVPNASKAPLALLALAVMVVLMVTGWVPNLLAVLIACVLMGAFGCLSMNRAYQSIHWPSLVLIVGMLPFATALQKTGGIPMAAEALVQLADQLGPRGLMAALFVLTSVTSLFISNTATAILLAPIAVSSALTLDLSPYPFAMTVAIAASAAFMTPVSSPVNTLVLSPGGYRFTDFVKIGVPLSLAVLGLSVVVIPWLFPFYLSVSP</sequence>
<dbReference type="EMBL" id="JBANFI010000001">
    <property type="protein sequence ID" value="MFK7159525.1"/>
    <property type="molecule type" value="Genomic_DNA"/>
</dbReference>
<evidence type="ECO:0000256" key="5">
    <source>
        <dbReference type="ARBA" id="ARBA00022989"/>
    </source>
</evidence>
<keyword evidence="6 7" id="KW-0472">Membrane</keyword>
<dbReference type="SUPFAM" id="SSF116726">
    <property type="entry name" value="TrkA C-terminal domain-like"/>
    <property type="match status" value="2"/>
</dbReference>
<keyword evidence="3 7" id="KW-0812">Transmembrane</keyword>
<organism evidence="9 10">
    <name type="scientific">Marinospirillum alkalitolerans</name>
    <dbReference type="NCBI Taxonomy" id="3123374"/>
    <lineage>
        <taxon>Bacteria</taxon>
        <taxon>Pseudomonadati</taxon>
        <taxon>Pseudomonadota</taxon>
        <taxon>Gammaproteobacteria</taxon>
        <taxon>Oceanospirillales</taxon>
        <taxon>Oceanospirillaceae</taxon>
        <taxon>Marinospirillum</taxon>
    </lineage>
</organism>
<evidence type="ECO:0000256" key="2">
    <source>
        <dbReference type="ARBA" id="ARBA00022448"/>
    </source>
</evidence>
<feature type="domain" description="RCK C-terminal" evidence="8">
    <location>
        <begin position="312"/>
        <end position="396"/>
    </location>
</feature>
<dbReference type="PROSITE" id="PS51202">
    <property type="entry name" value="RCK_C"/>
    <property type="match status" value="2"/>
</dbReference>
<feature type="transmembrane region" description="Helical" evidence="7">
    <location>
        <begin position="545"/>
        <end position="564"/>
    </location>
</feature>
<feature type="transmembrane region" description="Helical" evidence="7">
    <location>
        <begin position="28"/>
        <end position="45"/>
    </location>
</feature>
<dbReference type="RefSeq" id="WP_405335995.1">
    <property type="nucleotide sequence ID" value="NZ_JBANFI010000001.1"/>
</dbReference>
<evidence type="ECO:0000313" key="10">
    <source>
        <dbReference type="Proteomes" id="UP001621714"/>
    </source>
</evidence>
<dbReference type="Proteomes" id="UP001621714">
    <property type="component" value="Unassembled WGS sequence"/>
</dbReference>
<evidence type="ECO:0000256" key="4">
    <source>
        <dbReference type="ARBA" id="ARBA00022737"/>
    </source>
</evidence>
<feature type="transmembrane region" description="Helical" evidence="7">
    <location>
        <begin position="137"/>
        <end position="155"/>
    </location>
</feature>
<dbReference type="Pfam" id="PF03600">
    <property type="entry name" value="CitMHS"/>
    <property type="match status" value="1"/>
</dbReference>
<keyword evidence="4" id="KW-0677">Repeat</keyword>
<accession>A0ABW8PTA3</accession>
<evidence type="ECO:0000256" key="3">
    <source>
        <dbReference type="ARBA" id="ARBA00022692"/>
    </source>
</evidence>
<feature type="transmembrane region" description="Helical" evidence="7">
    <location>
        <begin position="175"/>
        <end position="195"/>
    </location>
</feature>
<feature type="transmembrane region" description="Helical" evidence="7">
    <location>
        <begin position="417"/>
        <end position="450"/>
    </location>
</feature>
<dbReference type="PANTHER" id="PTHR43652:SF1">
    <property type="entry name" value="RESPONSE REGULATOR"/>
    <property type="match status" value="1"/>
</dbReference>
<dbReference type="InterPro" id="IPR031312">
    <property type="entry name" value="Na/sul_symport_CS"/>
</dbReference>
<evidence type="ECO:0000256" key="7">
    <source>
        <dbReference type="SAM" id="Phobius"/>
    </source>
</evidence>
<feature type="transmembrane region" description="Helical" evidence="7">
    <location>
        <begin position="462"/>
        <end position="480"/>
    </location>
</feature>
<dbReference type="InterPro" id="IPR051679">
    <property type="entry name" value="DASS-Related_Transporters"/>
</dbReference>
<comment type="caution">
    <text evidence="9">The sequence shown here is derived from an EMBL/GenBank/DDBJ whole genome shotgun (WGS) entry which is preliminary data.</text>
</comment>
<feature type="transmembrane region" description="Helical" evidence="7">
    <location>
        <begin position="92"/>
        <end position="125"/>
    </location>
</feature>
<feature type="domain" description="RCK C-terminal" evidence="8">
    <location>
        <begin position="213"/>
        <end position="303"/>
    </location>
</feature>
<comment type="subcellular location">
    <subcellularLocation>
        <location evidence="1">Membrane</location>
        <topology evidence="1">Multi-pass membrane protein</topology>
    </subcellularLocation>
</comment>
<keyword evidence="10" id="KW-1185">Reference proteome</keyword>
<dbReference type="PANTHER" id="PTHR43652">
    <property type="entry name" value="BASIC AMINO ACID ANTIPORTER YFCC-RELATED"/>
    <property type="match status" value="1"/>
</dbReference>